<dbReference type="OrthoDB" id="9781005at2"/>
<dbReference type="Pfam" id="PF13518">
    <property type="entry name" value="HTH_28"/>
    <property type="match status" value="1"/>
</dbReference>
<dbReference type="InterPro" id="IPR036388">
    <property type="entry name" value="WH-like_DNA-bd_sf"/>
</dbReference>
<sequence length="68" mass="8015">MDKRNKYSLELKMQVVEKYKQGEYGYKKLAREFNLSRDTVRAWCLNPKLNPAIATEKKNDTNDNTTTD</sequence>
<reference evidence="2 3" key="1">
    <citation type="submission" date="2017-02" db="EMBL/GenBank/DDBJ databases">
        <authorList>
            <person name="Peterson S.W."/>
        </authorList>
    </citation>
    <scope>NUCLEOTIDE SEQUENCE [LARGE SCALE GENOMIC DNA]</scope>
    <source>
        <strain evidence="2 3">ATCC BAA-908</strain>
    </source>
</reference>
<evidence type="ECO:0000259" key="1">
    <source>
        <dbReference type="Pfam" id="PF13518"/>
    </source>
</evidence>
<dbReference type="SUPFAM" id="SSF46689">
    <property type="entry name" value="Homeodomain-like"/>
    <property type="match status" value="1"/>
</dbReference>
<dbReference type="EMBL" id="FUWG01000012">
    <property type="protein sequence ID" value="SJZ56727.1"/>
    <property type="molecule type" value="Genomic_DNA"/>
</dbReference>
<gene>
    <name evidence="2" type="ORF">SAMN02745149_01673</name>
</gene>
<name>A0A1T4LQ04_TREPO</name>
<evidence type="ECO:0000313" key="2">
    <source>
        <dbReference type="EMBL" id="SJZ56727.1"/>
    </source>
</evidence>
<dbReference type="GeneID" id="78316956"/>
<feature type="domain" description="Insertion element IS150 protein InsJ-like helix-turn-helix" evidence="1">
    <location>
        <begin position="12"/>
        <end position="44"/>
    </location>
</feature>
<organism evidence="2 3">
    <name type="scientific">Treponema porcinum</name>
    <dbReference type="NCBI Taxonomy" id="261392"/>
    <lineage>
        <taxon>Bacteria</taxon>
        <taxon>Pseudomonadati</taxon>
        <taxon>Spirochaetota</taxon>
        <taxon>Spirochaetia</taxon>
        <taxon>Spirochaetales</taxon>
        <taxon>Treponemataceae</taxon>
        <taxon>Treponema</taxon>
    </lineage>
</organism>
<protein>
    <submittedName>
        <fullName evidence="2">Helix-turn-helix domain-containing protein</fullName>
    </submittedName>
</protein>
<accession>A0A1T4LQ04</accession>
<keyword evidence="3" id="KW-1185">Reference proteome</keyword>
<dbReference type="Proteomes" id="UP000190423">
    <property type="component" value="Unassembled WGS sequence"/>
</dbReference>
<evidence type="ECO:0000313" key="3">
    <source>
        <dbReference type="Proteomes" id="UP000190423"/>
    </source>
</evidence>
<dbReference type="RefSeq" id="WP_078933570.1">
    <property type="nucleotide sequence ID" value="NZ_FUWG01000012.1"/>
</dbReference>
<dbReference type="InterPro" id="IPR055247">
    <property type="entry name" value="InsJ-like_HTH"/>
</dbReference>
<proteinExistence type="predicted"/>
<dbReference type="Gene3D" id="1.10.10.10">
    <property type="entry name" value="Winged helix-like DNA-binding domain superfamily/Winged helix DNA-binding domain"/>
    <property type="match status" value="1"/>
</dbReference>
<dbReference type="AlphaFoldDB" id="A0A1T4LQ04"/>
<dbReference type="InterPro" id="IPR009057">
    <property type="entry name" value="Homeodomain-like_sf"/>
</dbReference>